<dbReference type="AlphaFoldDB" id="A2EMG9"/>
<sequence>MSKKSEEDLIEEAQVKASIYQNESILHAIHENMDVDYQQFLQTMPLFSTGEDLTYINKIEQELNKMREDRIGEDPIEWPRLILYTCAQFQERNELRSKLEHINEEKNRMRNMISHGMN</sequence>
<dbReference type="VEuPathDB" id="TrichDB:TVAGG3_0499180"/>
<dbReference type="VEuPathDB" id="TrichDB:TVAG_067850"/>
<name>A2EMG9_TRIV3</name>
<evidence type="ECO:0000313" key="2">
    <source>
        <dbReference type="Proteomes" id="UP000001542"/>
    </source>
</evidence>
<reference evidence="1" key="2">
    <citation type="journal article" date="2007" name="Science">
        <title>Draft genome sequence of the sexually transmitted pathogen Trichomonas vaginalis.</title>
        <authorList>
            <person name="Carlton J.M."/>
            <person name="Hirt R.P."/>
            <person name="Silva J.C."/>
            <person name="Delcher A.L."/>
            <person name="Schatz M."/>
            <person name="Zhao Q."/>
            <person name="Wortman J.R."/>
            <person name="Bidwell S.L."/>
            <person name="Alsmark U.C.M."/>
            <person name="Besteiro S."/>
            <person name="Sicheritz-Ponten T."/>
            <person name="Noel C.J."/>
            <person name="Dacks J.B."/>
            <person name="Foster P.G."/>
            <person name="Simillion C."/>
            <person name="Van de Peer Y."/>
            <person name="Miranda-Saavedra D."/>
            <person name="Barton G.J."/>
            <person name="Westrop G.D."/>
            <person name="Mueller S."/>
            <person name="Dessi D."/>
            <person name="Fiori P.L."/>
            <person name="Ren Q."/>
            <person name="Paulsen I."/>
            <person name="Zhang H."/>
            <person name="Bastida-Corcuera F.D."/>
            <person name="Simoes-Barbosa A."/>
            <person name="Brown M.T."/>
            <person name="Hayes R.D."/>
            <person name="Mukherjee M."/>
            <person name="Okumura C.Y."/>
            <person name="Schneider R."/>
            <person name="Smith A.J."/>
            <person name="Vanacova S."/>
            <person name="Villalvazo M."/>
            <person name="Haas B.J."/>
            <person name="Pertea M."/>
            <person name="Feldblyum T.V."/>
            <person name="Utterback T.R."/>
            <person name="Shu C.L."/>
            <person name="Osoegawa K."/>
            <person name="de Jong P.J."/>
            <person name="Hrdy I."/>
            <person name="Horvathova L."/>
            <person name="Zubacova Z."/>
            <person name="Dolezal P."/>
            <person name="Malik S.B."/>
            <person name="Logsdon J.M. Jr."/>
            <person name="Henze K."/>
            <person name="Gupta A."/>
            <person name="Wang C.C."/>
            <person name="Dunne R.L."/>
            <person name="Upcroft J.A."/>
            <person name="Upcroft P."/>
            <person name="White O."/>
            <person name="Salzberg S.L."/>
            <person name="Tang P."/>
            <person name="Chiu C.-H."/>
            <person name="Lee Y.-S."/>
            <person name="Embley T.M."/>
            <person name="Coombs G.H."/>
            <person name="Mottram J.C."/>
            <person name="Tachezy J."/>
            <person name="Fraser-Liggett C.M."/>
            <person name="Johnson P.J."/>
        </authorList>
    </citation>
    <scope>NUCLEOTIDE SEQUENCE [LARGE SCALE GENOMIC DNA]</scope>
    <source>
        <strain evidence="1">G3</strain>
    </source>
</reference>
<gene>
    <name evidence="1" type="ORF">TVAG_067850</name>
</gene>
<dbReference type="SMR" id="A2EMG9"/>
<dbReference type="KEGG" id="tva:4763994"/>
<reference evidence="1" key="1">
    <citation type="submission" date="2006-10" db="EMBL/GenBank/DDBJ databases">
        <authorList>
            <person name="Amadeo P."/>
            <person name="Zhao Q."/>
            <person name="Wortman J."/>
            <person name="Fraser-Liggett C."/>
            <person name="Carlton J."/>
        </authorList>
    </citation>
    <scope>NUCLEOTIDE SEQUENCE</scope>
    <source>
        <strain evidence="1">G3</strain>
    </source>
</reference>
<dbReference type="Proteomes" id="UP000001542">
    <property type="component" value="Unassembled WGS sequence"/>
</dbReference>
<dbReference type="RefSeq" id="XP_001318348.1">
    <property type="nucleotide sequence ID" value="XM_001318313.1"/>
</dbReference>
<keyword evidence="2" id="KW-1185">Reference proteome</keyword>
<organism evidence="1 2">
    <name type="scientific">Trichomonas vaginalis (strain ATCC PRA-98 / G3)</name>
    <dbReference type="NCBI Taxonomy" id="412133"/>
    <lineage>
        <taxon>Eukaryota</taxon>
        <taxon>Metamonada</taxon>
        <taxon>Parabasalia</taxon>
        <taxon>Trichomonadida</taxon>
        <taxon>Trichomonadidae</taxon>
        <taxon>Trichomonas</taxon>
    </lineage>
</organism>
<dbReference type="InParanoid" id="A2EMG9"/>
<proteinExistence type="predicted"/>
<dbReference type="EMBL" id="DS113431">
    <property type="protein sequence ID" value="EAY06125.1"/>
    <property type="molecule type" value="Genomic_DNA"/>
</dbReference>
<accession>A2EMG9</accession>
<protein>
    <submittedName>
        <fullName evidence="1">Uncharacterized protein</fullName>
    </submittedName>
</protein>
<evidence type="ECO:0000313" key="1">
    <source>
        <dbReference type="EMBL" id="EAY06125.1"/>
    </source>
</evidence>